<keyword evidence="2" id="KW-1185">Reference proteome</keyword>
<organism evidence="1 2">
    <name type="scientific">Pseudovibrio ascidiaceicola</name>
    <dbReference type="NCBI Taxonomy" id="285279"/>
    <lineage>
        <taxon>Bacteria</taxon>
        <taxon>Pseudomonadati</taxon>
        <taxon>Pseudomonadota</taxon>
        <taxon>Alphaproteobacteria</taxon>
        <taxon>Hyphomicrobiales</taxon>
        <taxon>Stappiaceae</taxon>
        <taxon>Pseudovibrio</taxon>
    </lineage>
</organism>
<protein>
    <submittedName>
        <fullName evidence="1">Uncharacterized protein</fullName>
    </submittedName>
</protein>
<dbReference type="Proteomes" id="UP000199598">
    <property type="component" value="Unassembled WGS sequence"/>
</dbReference>
<reference evidence="1 2" key="1">
    <citation type="submission" date="2016-10" db="EMBL/GenBank/DDBJ databases">
        <authorList>
            <person name="Varghese N."/>
            <person name="Submissions S."/>
        </authorList>
    </citation>
    <scope>NUCLEOTIDE SEQUENCE [LARGE SCALE GENOMIC DNA]</scope>
    <source>
        <strain evidence="1 2">DSM 16392</strain>
    </source>
</reference>
<name>A0A1I4E3N5_9HYPH</name>
<dbReference type="EMBL" id="FOSK01000013">
    <property type="protein sequence ID" value="SFK99769.1"/>
    <property type="molecule type" value="Genomic_DNA"/>
</dbReference>
<accession>A0A1I4E3N5</accession>
<evidence type="ECO:0000313" key="1">
    <source>
        <dbReference type="EMBL" id="SFK99769.1"/>
    </source>
</evidence>
<proteinExistence type="predicted"/>
<evidence type="ECO:0000313" key="2">
    <source>
        <dbReference type="Proteomes" id="UP000199598"/>
    </source>
</evidence>
<comment type="caution">
    <text evidence="1">The sequence shown here is derived from an EMBL/GenBank/DDBJ whole genome shotgun (WGS) entry which is preliminary data.</text>
</comment>
<sequence length="74" mass="8470">MSMIKSIYPGITKNTDSATVYKTSGIREVSFDFEGNRRTCSAVIQDSNDGIRKARYTITTQSNEYYYDLRIVDN</sequence>
<gene>
    <name evidence="1" type="ORF">SAMN04488518_113143</name>
</gene>